<evidence type="ECO:0000313" key="5">
    <source>
        <dbReference type="EMBL" id="SIR74589.1"/>
    </source>
</evidence>
<dbReference type="InterPro" id="IPR052025">
    <property type="entry name" value="Xyloglucanase_GH74"/>
</dbReference>
<protein>
    <recommendedName>
        <fullName evidence="4">Sortilin N-terminal domain-containing protein</fullName>
    </recommendedName>
</protein>
<dbReference type="AlphaFoldDB" id="A0A1N7DFC4"/>
<evidence type="ECO:0000256" key="2">
    <source>
        <dbReference type="SAM" id="MobiDB-lite"/>
    </source>
</evidence>
<dbReference type="InterPro" id="IPR031778">
    <property type="entry name" value="Sortilin_N"/>
</dbReference>
<reference evidence="5 6" key="1">
    <citation type="submission" date="2017-01" db="EMBL/GenBank/DDBJ databases">
        <authorList>
            <person name="Mah S.A."/>
            <person name="Swanson W.J."/>
            <person name="Moy G.W."/>
            <person name="Vacquier V.D."/>
        </authorList>
    </citation>
    <scope>NUCLEOTIDE SEQUENCE [LARGE SCALE GENOMIC DNA]</scope>
    <source>
        <strain evidence="5 6">DSM 45758</strain>
    </source>
</reference>
<accession>A0A1N7DFC4</accession>
<dbReference type="Pfam" id="PF15902">
    <property type="entry name" value="Sortilin-Vps10"/>
    <property type="match status" value="2"/>
</dbReference>
<feature type="chain" id="PRO_5012297694" description="Sortilin N-terminal domain-containing protein" evidence="3">
    <location>
        <begin position="31"/>
        <end position="799"/>
    </location>
</feature>
<dbReference type="Gene3D" id="2.130.10.10">
    <property type="entry name" value="YVTN repeat-like/Quinoprotein amine dehydrogenase"/>
    <property type="match status" value="3"/>
</dbReference>
<name>A0A1N7DFC4_9ACTN</name>
<evidence type="ECO:0000256" key="3">
    <source>
        <dbReference type="SAM" id="SignalP"/>
    </source>
</evidence>
<sequence length="799" mass="85753">MKLTLVRRFRRSRSLTMTAAVALLATVALTASSTPRPLEEVSLATSTPTGPMELPDEWMTAQRMSDGSTELSTAKYASARGEADRIAGHTRTAYRHLAERKWNFFGPSNIGGRVVDIAVDPQVPDQVFIAAASGGVWRSSDAGATFETAWPDGWTQSMGAVAMTSQGVLLAGTGEAQPGGGSITFGGDGIYRSTDRGKTWRHVGLKDSHAIARFAIDPSNEDRIFAAAAGNLFVPGGERGVYLSEDGGQSWRRALAPPNPTTGATEVVIDPSNPRRVYAAMWDHLREPHQRTYGGPGSSLWRSDDGGRNWQRMTNGLPTDADQGRWGLALAPNDPQRLYAYVGTALGPFRAFFRSDDGGDSWTQTPVTAGQASQSTFSWWFGKLFVDPSDADHVFLTGVNLMRSTNGAQSFSSVGGVHADQHTMRWDPKVPGRVYLGNDGGFYRSQANGASGWVKSTYEPYTQFYTVDVAETDPVLKVGGAQDNGCNRGYTGVGGPWSAIGCGDGLQVIIHPEQPNIVFGCSQYGSCYRSENSGAAPRQNIGTGQTTSDRRNWLTPLQFDPSDPNVMYYAGNIVNRSTDNGRTWTPISPDLTGGGPNDPSGYPWGTVTTIAAAPTDGNKLYVGTDDGRLWWTDDLGGSWHRVDPGQLPGTWVTRVAVHPTDENIAYATFSGFRSGSDRSHVMITRDGGRTWQDIGQGLPDAPVNFVAPTADGLLLVGTDVGVFMSAWNGGDWAALGRNLPQAAVMYLRYHENSRQLTAATFGRGVYDLTVPKCPAASTRLPLKPTGVGVVGVLASCGKR</sequence>
<dbReference type="PANTHER" id="PTHR43739">
    <property type="entry name" value="XYLOGLUCANASE (EUROFUNG)"/>
    <property type="match status" value="1"/>
</dbReference>
<keyword evidence="1" id="KW-0677">Repeat</keyword>
<evidence type="ECO:0000256" key="1">
    <source>
        <dbReference type="ARBA" id="ARBA00022737"/>
    </source>
</evidence>
<dbReference type="InterPro" id="IPR015943">
    <property type="entry name" value="WD40/YVTN_repeat-like_dom_sf"/>
</dbReference>
<feature type="domain" description="Sortilin N-terminal" evidence="4">
    <location>
        <begin position="190"/>
        <end position="315"/>
    </location>
</feature>
<feature type="signal peptide" evidence="3">
    <location>
        <begin position="1"/>
        <end position="30"/>
    </location>
</feature>
<evidence type="ECO:0000259" key="4">
    <source>
        <dbReference type="Pfam" id="PF15902"/>
    </source>
</evidence>
<dbReference type="Proteomes" id="UP000186004">
    <property type="component" value="Unassembled WGS sequence"/>
</dbReference>
<proteinExistence type="predicted"/>
<feature type="region of interest" description="Disordered" evidence="2">
    <location>
        <begin position="532"/>
        <end position="551"/>
    </location>
</feature>
<dbReference type="GO" id="GO:0010411">
    <property type="term" value="P:xyloglucan metabolic process"/>
    <property type="evidence" value="ECO:0007669"/>
    <property type="project" value="TreeGrafter"/>
</dbReference>
<evidence type="ECO:0000313" key="6">
    <source>
        <dbReference type="Proteomes" id="UP000186004"/>
    </source>
</evidence>
<dbReference type="CDD" id="cd15482">
    <property type="entry name" value="Sialidase_non-viral"/>
    <property type="match status" value="2"/>
</dbReference>
<dbReference type="STRING" id="1198245.SAMN05444858_11695"/>
<organism evidence="5 6">
    <name type="scientific">Micromonospora avicenniae</name>
    <dbReference type="NCBI Taxonomy" id="1198245"/>
    <lineage>
        <taxon>Bacteria</taxon>
        <taxon>Bacillati</taxon>
        <taxon>Actinomycetota</taxon>
        <taxon>Actinomycetes</taxon>
        <taxon>Micromonosporales</taxon>
        <taxon>Micromonosporaceae</taxon>
        <taxon>Micromonospora</taxon>
    </lineage>
</organism>
<dbReference type="EMBL" id="FTNF01000016">
    <property type="protein sequence ID" value="SIR74589.1"/>
    <property type="molecule type" value="Genomic_DNA"/>
</dbReference>
<keyword evidence="6" id="KW-1185">Reference proteome</keyword>
<feature type="domain" description="Sortilin N-terminal" evidence="4">
    <location>
        <begin position="574"/>
        <end position="696"/>
    </location>
</feature>
<gene>
    <name evidence="5" type="ORF">SAMN05444858_11695</name>
</gene>
<dbReference type="PANTHER" id="PTHR43739:SF5">
    <property type="entry name" value="EXO-ALPHA-SIALIDASE"/>
    <property type="match status" value="1"/>
</dbReference>
<keyword evidence="3" id="KW-0732">Signal</keyword>
<dbReference type="SUPFAM" id="SSF110296">
    <property type="entry name" value="Oligoxyloglucan reducing end-specific cellobiohydrolase"/>
    <property type="match status" value="3"/>
</dbReference>